<dbReference type="AlphaFoldDB" id="A0A939EMC1"/>
<accession>A0A939EMC1</accession>
<feature type="region of interest" description="Disordered" evidence="1">
    <location>
        <begin position="1"/>
        <end position="50"/>
    </location>
</feature>
<evidence type="ECO:0000313" key="3">
    <source>
        <dbReference type="Proteomes" id="UP000664779"/>
    </source>
</evidence>
<dbReference type="EMBL" id="JAFLNF010000003">
    <property type="protein sequence ID" value="MBO0345209.1"/>
    <property type="molecule type" value="Genomic_DNA"/>
</dbReference>
<sequence>MGKRAGGPSDGCLPDASQTDGMQADANLTEASQTVPGPGENPCPRPPVKLNPLLVDAVVQRMGRLAEQAGREPPSRAEVEAEMRRRMEAKRARRKGGRKVGWRKYPAKDDDPSAALAQGEHLSLQDPQARAAMIARLYRSFAAQMERMESRLKALETQRLATSGTQAEAGVADIGEIDRTVKTLASLARTLTVLLGLQAEAERDAGMPAKAKGARGHAEVPGQRDSRVEGSDDTDADGRGSENGLDPDTLRRTLAQRLERLCGAGPAGGRAEPADPDGNALSAE</sequence>
<feature type="region of interest" description="Disordered" evidence="1">
    <location>
        <begin position="206"/>
        <end position="284"/>
    </location>
</feature>
<feature type="compositionally biased region" description="Basic and acidic residues" evidence="1">
    <location>
        <begin position="69"/>
        <end position="90"/>
    </location>
</feature>
<feature type="region of interest" description="Disordered" evidence="1">
    <location>
        <begin position="65"/>
        <end position="114"/>
    </location>
</feature>
<organism evidence="2 3">
    <name type="scientific">Roseibium limicola</name>
    <dbReference type="NCBI Taxonomy" id="2816037"/>
    <lineage>
        <taxon>Bacteria</taxon>
        <taxon>Pseudomonadati</taxon>
        <taxon>Pseudomonadota</taxon>
        <taxon>Alphaproteobacteria</taxon>
        <taxon>Hyphomicrobiales</taxon>
        <taxon>Stappiaceae</taxon>
        <taxon>Roseibium</taxon>
    </lineage>
</organism>
<gene>
    <name evidence="2" type="ORF">J0X15_08255</name>
</gene>
<feature type="compositionally biased region" description="Pro residues" evidence="1">
    <location>
        <begin position="39"/>
        <end position="49"/>
    </location>
</feature>
<name>A0A939EMC1_9HYPH</name>
<keyword evidence="3" id="KW-1185">Reference proteome</keyword>
<protein>
    <submittedName>
        <fullName evidence="2">Uncharacterized protein</fullName>
    </submittedName>
</protein>
<feature type="compositionally biased region" description="Basic and acidic residues" evidence="1">
    <location>
        <begin position="216"/>
        <end position="240"/>
    </location>
</feature>
<proteinExistence type="predicted"/>
<reference evidence="2" key="1">
    <citation type="submission" date="2021-03" db="EMBL/GenBank/DDBJ databases">
        <title>Roseibium sp. CAU 1637 isolated from Incheon.</title>
        <authorList>
            <person name="Kim W."/>
        </authorList>
    </citation>
    <scope>NUCLEOTIDE SEQUENCE</scope>
    <source>
        <strain evidence="2">CAU 1637</strain>
    </source>
</reference>
<feature type="compositionally biased region" description="Basic residues" evidence="1">
    <location>
        <begin position="91"/>
        <end position="102"/>
    </location>
</feature>
<evidence type="ECO:0000313" key="2">
    <source>
        <dbReference type="EMBL" id="MBO0345209.1"/>
    </source>
</evidence>
<dbReference type="Proteomes" id="UP000664779">
    <property type="component" value="Unassembled WGS sequence"/>
</dbReference>
<comment type="caution">
    <text evidence="2">The sequence shown here is derived from an EMBL/GenBank/DDBJ whole genome shotgun (WGS) entry which is preliminary data.</text>
</comment>
<dbReference type="RefSeq" id="WP_206939625.1">
    <property type="nucleotide sequence ID" value="NZ_JAFLNF010000003.1"/>
</dbReference>
<evidence type="ECO:0000256" key="1">
    <source>
        <dbReference type="SAM" id="MobiDB-lite"/>
    </source>
</evidence>